<comment type="caution">
    <text evidence="2">The sequence shown here is derived from an EMBL/GenBank/DDBJ whole genome shotgun (WGS) entry which is preliminary data.</text>
</comment>
<dbReference type="EMBL" id="BAABBN010000012">
    <property type="protein sequence ID" value="GAA3933457.1"/>
    <property type="molecule type" value="Genomic_DNA"/>
</dbReference>
<evidence type="ECO:0000256" key="1">
    <source>
        <dbReference type="SAM" id="Coils"/>
    </source>
</evidence>
<protein>
    <submittedName>
        <fullName evidence="2">Uncharacterized protein</fullName>
    </submittedName>
</protein>
<name>A0ABP7MZH0_9GAMM</name>
<keyword evidence="3" id="KW-1185">Reference proteome</keyword>
<accession>A0ABP7MZH0</accession>
<evidence type="ECO:0000313" key="3">
    <source>
        <dbReference type="Proteomes" id="UP001501565"/>
    </source>
</evidence>
<dbReference type="RefSeq" id="WP_344799652.1">
    <property type="nucleotide sequence ID" value="NZ_BAABBN010000012.1"/>
</dbReference>
<reference evidence="3" key="1">
    <citation type="journal article" date="2019" name="Int. J. Syst. Evol. Microbiol.">
        <title>The Global Catalogue of Microorganisms (GCM) 10K type strain sequencing project: providing services to taxonomists for standard genome sequencing and annotation.</title>
        <authorList>
            <consortium name="The Broad Institute Genomics Platform"/>
            <consortium name="The Broad Institute Genome Sequencing Center for Infectious Disease"/>
            <person name="Wu L."/>
            <person name="Ma J."/>
        </authorList>
    </citation>
    <scope>NUCLEOTIDE SEQUENCE [LARGE SCALE GENOMIC DNA]</scope>
    <source>
        <strain evidence="3">JCM 17551</strain>
    </source>
</reference>
<dbReference type="Proteomes" id="UP001501565">
    <property type="component" value="Unassembled WGS sequence"/>
</dbReference>
<organism evidence="2 3">
    <name type="scientific">Litoribacillus peritrichatus</name>
    <dbReference type="NCBI Taxonomy" id="718191"/>
    <lineage>
        <taxon>Bacteria</taxon>
        <taxon>Pseudomonadati</taxon>
        <taxon>Pseudomonadota</taxon>
        <taxon>Gammaproteobacteria</taxon>
        <taxon>Oceanospirillales</taxon>
        <taxon>Oceanospirillaceae</taxon>
        <taxon>Litoribacillus</taxon>
    </lineage>
</organism>
<feature type="coiled-coil region" evidence="1">
    <location>
        <begin position="49"/>
        <end position="112"/>
    </location>
</feature>
<gene>
    <name evidence="2" type="ORF">GCM10022277_32570</name>
</gene>
<proteinExistence type="predicted"/>
<keyword evidence="1" id="KW-0175">Coiled coil</keyword>
<evidence type="ECO:0000313" key="2">
    <source>
        <dbReference type="EMBL" id="GAA3933457.1"/>
    </source>
</evidence>
<sequence>MKDINPPPKPSTTAGKGKLIQDVKAGKSLDFDKAGMMGFLKSLNPLQFASEAIAQITHYKIQIKNLETEQVRIQEEAKIRHKQIDSALKAGLQLLEERRRALEMALEVVAKDLENTHLEKQNILECISNLVKNISDTNLSIEEKQMSNTLLPELTGLLKTLGEQSTVKLDLIAQNTQKALEAMPNSDRILTFSED</sequence>